<accession>A0A542DE39</accession>
<reference evidence="3 4" key="1">
    <citation type="submission" date="2019-06" db="EMBL/GenBank/DDBJ databases">
        <title>Sequencing the genomes of 1000 actinobacteria strains.</title>
        <authorList>
            <person name="Klenk H.-P."/>
        </authorList>
    </citation>
    <scope>NUCLEOTIDE SEQUENCE [LARGE SCALE GENOMIC DNA]</scope>
    <source>
        <strain evidence="3 4">DSM 45679</strain>
    </source>
</reference>
<gene>
    <name evidence="3" type="ORF">FB471_0980</name>
</gene>
<evidence type="ECO:0000313" key="4">
    <source>
        <dbReference type="Proteomes" id="UP000320876"/>
    </source>
</evidence>
<sequence length="172" mass="17864">MTEGSEVAAPIVVGVSGSAMSQLALQWSLREAADRGCAVRAVHVWTAGTMADFVWHDPRRLRRDSRSLLRHAIARARTETGLGPAVVTASLPDPVAPALAEAARGAEFLVLGARGRALPGTFGLGQIGLSCLGLAGTPTVVVSQHTANVVSRPAECSPTRGCWSSFPMTNGP</sequence>
<dbReference type="Gene3D" id="3.40.50.620">
    <property type="entry name" value="HUPs"/>
    <property type="match status" value="1"/>
</dbReference>
<evidence type="ECO:0000259" key="2">
    <source>
        <dbReference type="Pfam" id="PF00582"/>
    </source>
</evidence>
<dbReference type="OrthoDB" id="5244367at2"/>
<dbReference type="RefSeq" id="WP_141996135.1">
    <property type="nucleotide sequence ID" value="NZ_VFML01000001.1"/>
</dbReference>
<evidence type="ECO:0000313" key="3">
    <source>
        <dbReference type="EMBL" id="TQJ01306.1"/>
    </source>
</evidence>
<dbReference type="AlphaFoldDB" id="A0A542DE39"/>
<feature type="domain" description="UspA" evidence="2">
    <location>
        <begin position="10"/>
        <end position="142"/>
    </location>
</feature>
<proteinExistence type="inferred from homology"/>
<name>A0A542DE39_AMYCI</name>
<dbReference type="PRINTS" id="PR01438">
    <property type="entry name" value="UNVRSLSTRESS"/>
</dbReference>
<dbReference type="InterPro" id="IPR014729">
    <property type="entry name" value="Rossmann-like_a/b/a_fold"/>
</dbReference>
<dbReference type="Proteomes" id="UP000320876">
    <property type="component" value="Unassembled WGS sequence"/>
</dbReference>
<comment type="similarity">
    <text evidence="1">Belongs to the universal stress protein A family.</text>
</comment>
<organism evidence="3 4">
    <name type="scientific">Amycolatopsis cihanbeyliensis</name>
    <dbReference type="NCBI Taxonomy" id="1128664"/>
    <lineage>
        <taxon>Bacteria</taxon>
        <taxon>Bacillati</taxon>
        <taxon>Actinomycetota</taxon>
        <taxon>Actinomycetes</taxon>
        <taxon>Pseudonocardiales</taxon>
        <taxon>Pseudonocardiaceae</taxon>
        <taxon>Amycolatopsis</taxon>
    </lineage>
</organism>
<dbReference type="InterPro" id="IPR006015">
    <property type="entry name" value="Universal_stress_UspA"/>
</dbReference>
<comment type="caution">
    <text evidence="3">The sequence shown here is derived from an EMBL/GenBank/DDBJ whole genome shotgun (WGS) entry which is preliminary data.</text>
</comment>
<keyword evidence="4" id="KW-1185">Reference proteome</keyword>
<dbReference type="Pfam" id="PF00582">
    <property type="entry name" value="Usp"/>
    <property type="match status" value="1"/>
</dbReference>
<protein>
    <submittedName>
        <fullName evidence="3">Nucleotide-binding universal stress UspA family protein</fullName>
    </submittedName>
</protein>
<dbReference type="InterPro" id="IPR006016">
    <property type="entry name" value="UspA"/>
</dbReference>
<dbReference type="SUPFAM" id="SSF52402">
    <property type="entry name" value="Adenine nucleotide alpha hydrolases-like"/>
    <property type="match status" value="1"/>
</dbReference>
<dbReference type="EMBL" id="VFML01000001">
    <property type="protein sequence ID" value="TQJ01306.1"/>
    <property type="molecule type" value="Genomic_DNA"/>
</dbReference>
<evidence type="ECO:0000256" key="1">
    <source>
        <dbReference type="ARBA" id="ARBA00008791"/>
    </source>
</evidence>